<evidence type="ECO:0000313" key="6">
    <source>
        <dbReference type="EMBL" id="KAK9795509.1"/>
    </source>
</evidence>
<dbReference type="InterPro" id="IPR035979">
    <property type="entry name" value="RBD_domain_sf"/>
</dbReference>
<name>A0AAW1NQL5_9CHLO</name>
<dbReference type="SMART" id="SM00360">
    <property type="entry name" value="RRM"/>
    <property type="match status" value="3"/>
</dbReference>
<evidence type="ECO:0000256" key="1">
    <source>
        <dbReference type="ARBA" id="ARBA00022737"/>
    </source>
</evidence>
<feature type="compositionally biased region" description="Pro residues" evidence="4">
    <location>
        <begin position="20"/>
        <end position="35"/>
    </location>
</feature>
<proteinExistence type="predicted"/>
<dbReference type="Pfam" id="PF00076">
    <property type="entry name" value="RRM_1"/>
    <property type="match status" value="1"/>
</dbReference>
<dbReference type="SUPFAM" id="SSF54928">
    <property type="entry name" value="RNA-binding domain, RBD"/>
    <property type="match status" value="3"/>
</dbReference>
<sequence length="861" mass="92422">MSKRPRPNGSYREDWGRPAQPRPPPRPPAGPPPGQPFGFNDQLGMGGLGGLGMGDLGPMSLGLGSPGGLGGPMGGQMGGGFNSLDIPLGLNGMNGGGPGGGNMMHPEFGAFPLVKLRGLPFQANEQDILAFLGLEPIDIVMARRNGRFSGEAFVLLSPLQVDLALTKNRTYLGRRYVEVFPAKKLDYYRAIVAGMAELGMDGEWFNHADLGLRPLTTDNVHMALSFDGRPKGAAFVEFHSPGDAAKALTLDRQMLGNRYIELFKSSPEEAERQTGGGGDVMHGGNMGPPDHGHRGSDGGSDRQGALDQTPTGILKMRGLPFTAVAEDIVAWFNSGDLGIQPLSPECVHLVVSFDNRATGTAFVEFPNPMDSITALAMNRQMLGSRYIELFKSSREEGRRKLAQQGRITQQICSLNCSSFNPTAAMEALQSELAMLQIATIQTGPTAGQPSLVCAALQDALTGHVLPRLAIDVADAQTGDVNDVHTMYLGTLESIKVKTATTVQGQELLGVPDYYFVGYLADNNSVLLLHRRREHGQIWDLSSKAAVRSFVLPKDPDAQLLMATCLQQEPILTKVAQVLSGLPGSAASLALLANIARQHSALGPARALLRLALSAEPDNASHALALVHLLELELQLDSAIQSACTFLTRCSRQRLFNVDLSLALRHLSAAEDSACLAHQHTIGPLADLSAADDVQPVRPADAQDSQQEPDLYALALLFTCIKLLFLQGKLATCGSLCSLIAEALSAAPPDLHLTCIRNEAAFFHLISGLLQSTHRLVDAPGKSELQPLFICGDSHCLSGAWRRINVQGHERMLVPKLVTGLKIWHLRSDSTFYTKAAWRLMVESILERSQVVVCHAGTGHQP</sequence>
<evidence type="ECO:0000256" key="3">
    <source>
        <dbReference type="PROSITE-ProRule" id="PRU00176"/>
    </source>
</evidence>
<dbReference type="CDD" id="cd12254">
    <property type="entry name" value="RRM_hnRNPH_ESRPs_RBM12_like"/>
    <property type="match status" value="1"/>
</dbReference>
<dbReference type="PROSITE" id="PS50102">
    <property type="entry name" value="RRM"/>
    <property type="match status" value="1"/>
</dbReference>
<organism evidence="6 7">
    <name type="scientific">Symbiochloris irregularis</name>
    <dbReference type="NCBI Taxonomy" id="706552"/>
    <lineage>
        <taxon>Eukaryota</taxon>
        <taxon>Viridiplantae</taxon>
        <taxon>Chlorophyta</taxon>
        <taxon>core chlorophytes</taxon>
        <taxon>Trebouxiophyceae</taxon>
        <taxon>Trebouxiales</taxon>
        <taxon>Trebouxiaceae</taxon>
        <taxon>Symbiochloris</taxon>
    </lineage>
</organism>
<dbReference type="PANTHER" id="PTHR13976">
    <property type="entry name" value="HETEROGENEOUS NUCLEAR RIBONUCLEOPROTEIN-RELATED"/>
    <property type="match status" value="1"/>
</dbReference>
<evidence type="ECO:0000256" key="2">
    <source>
        <dbReference type="ARBA" id="ARBA00022884"/>
    </source>
</evidence>
<dbReference type="AlphaFoldDB" id="A0AAW1NQL5"/>
<dbReference type="GO" id="GO:0003723">
    <property type="term" value="F:RNA binding"/>
    <property type="evidence" value="ECO:0007669"/>
    <property type="project" value="UniProtKB-UniRule"/>
</dbReference>
<accession>A0AAW1NQL5</accession>
<keyword evidence="2 3" id="KW-0694">RNA-binding</keyword>
<comment type="caution">
    <text evidence="6">The sequence shown here is derived from an EMBL/GenBank/DDBJ whole genome shotgun (WGS) entry which is preliminary data.</text>
</comment>
<dbReference type="Gene3D" id="3.30.70.330">
    <property type="match status" value="3"/>
</dbReference>
<dbReference type="InterPro" id="IPR012677">
    <property type="entry name" value="Nucleotide-bd_a/b_plait_sf"/>
</dbReference>
<evidence type="ECO:0000313" key="7">
    <source>
        <dbReference type="Proteomes" id="UP001465755"/>
    </source>
</evidence>
<gene>
    <name evidence="6" type="ORF">WJX73_001868</name>
</gene>
<feature type="region of interest" description="Disordered" evidence="4">
    <location>
        <begin position="1"/>
        <end position="51"/>
    </location>
</feature>
<evidence type="ECO:0000259" key="5">
    <source>
        <dbReference type="PROSITE" id="PS50102"/>
    </source>
</evidence>
<keyword evidence="1" id="KW-0677">Repeat</keyword>
<feature type="domain" description="RRM" evidence="5">
    <location>
        <begin position="312"/>
        <end position="394"/>
    </location>
</feature>
<protein>
    <recommendedName>
        <fullName evidence="5">RRM domain-containing protein</fullName>
    </recommendedName>
</protein>
<feature type="compositionally biased region" description="Gly residues" evidence="4">
    <location>
        <begin position="274"/>
        <end position="286"/>
    </location>
</feature>
<feature type="region of interest" description="Disordered" evidence="4">
    <location>
        <begin position="265"/>
        <end position="308"/>
    </location>
</feature>
<dbReference type="EMBL" id="JALJOQ010000128">
    <property type="protein sequence ID" value="KAK9795509.1"/>
    <property type="molecule type" value="Genomic_DNA"/>
</dbReference>
<dbReference type="Proteomes" id="UP001465755">
    <property type="component" value="Unassembled WGS sequence"/>
</dbReference>
<evidence type="ECO:0000256" key="4">
    <source>
        <dbReference type="SAM" id="MobiDB-lite"/>
    </source>
</evidence>
<keyword evidence="7" id="KW-1185">Reference proteome</keyword>
<feature type="compositionally biased region" description="Basic and acidic residues" evidence="4">
    <location>
        <begin position="290"/>
        <end position="300"/>
    </location>
</feature>
<dbReference type="InterPro" id="IPR050666">
    <property type="entry name" value="ESRP"/>
</dbReference>
<dbReference type="InterPro" id="IPR000504">
    <property type="entry name" value="RRM_dom"/>
</dbReference>
<reference evidence="6 7" key="1">
    <citation type="journal article" date="2024" name="Nat. Commun.">
        <title>Phylogenomics reveals the evolutionary origins of lichenization in chlorophyte algae.</title>
        <authorList>
            <person name="Puginier C."/>
            <person name="Libourel C."/>
            <person name="Otte J."/>
            <person name="Skaloud P."/>
            <person name="Haon M."/>
            <person name="Grisel S."/>
            <person name="Petersen M."/>
            <person name="Berrin J.G."/>
            <person name="Delaux P.M."/>
            <person name="Dal Grande F."/>
            <person name="Keller J."/>
        </authorList>
    </citation>
    <scope>NUCLEOTIDE SEQUENCE [LARGE SCALE GENOMIC DNA]</scope>
    <source>
        <strain evidence="6 7">SAG 2036</strain>
    </source>
</reference>